<accession>A0AAV6S9G6</accession>
<evidence type="ECO:0000313" key="1">
    <source>
        <dbReference type="EMBL" id="KAG7514421.1"/>
    </source>
</evidence>
<dbReference type="AlphaFoldDB" id="A0AAV6S9G6"/>
<keyword evidence="2" id="KW-1185">Reference proteome</keyword>
<dbReference type="Proteomes" id="UP000693946">
    <property type="component" value="Linkage Group LG14"/>
</dbReference>
<protein>
    <submittedName>
        <fullName evidence="1">Uncharacterized protein</fullName>
    </submittedName>
</protein>
<proteinExistence type="predicted"/>
<dbReference type="EMBL" id="JAGKHQ010000006">
    <property type="protein sequence ID" value="KAG7514421.1"/>
    <property type="molecule type" value="Genomic_DNA"/>
</dbReference>
<comment type="caution">
    <text evidence="1">The sequence shown here is derived from an EMBL/GenBank/DDBJ whole genome shotgun (WGS) entry which is preliminary data.</text>
</comment>
<evidence type="ECO:0000313" key="2">
    <source>
        <dbReference type="Proteomes" id="UP000693946"/>
    </source>
</evidence>
<sequence>MPVQGSPLPDTIAPCKPPSPWSSTILQGALSSPLMEPETPLSLGNSLLTAAVGITQCADLNTPESFHCTANSGRGCLGGRELEPLVRKGEMKCP</sequence>
<name>A0AAV6S9G6_SOLSE</name>
<organism evidence="1 2">
    <name type="scientific">Solea senegalensis</name>
    <name type="common">Senegalese sole</name>
    <dbReference type="NCBI Taxonomy" id="28829"/>
    <lineage>
        <taxon>Eukaryota</taxon>
        <taxon>Metazoa</taxon>
        <taxon>Chordata</taxon>
        <taxon>Craniata</taxon>
        <taxon>Vertebrata</taxon>
        <taxon>Euteleostomi</taxon>
        <taxon>Actinopterygii</taxon>
        <taxon>Neopterygii</taxon>
        <taxon>Teleostei</taxon>
        <taxon>Neoteleostei</taxon>
        <taxon>Acanthomorphata</taxon>
        <taxon>Carangaria</taxon>
        <taxon>Pleuronectiformes</taxon>
        <taxon>Pleuronectoidei</taxon>
        <taxon>Soleidae</taxon>
        <taxon>Solea</taxon>
    </lineage>
</organism>
<gene>
    <name evidence="1" type="ORF">JOB18_033395</name>
</gene>
<reference evidence="1 2" key="1">
    <citation type="journal article" date="2021" name="Sci. Rep.">
        <title>Chromosome anchoring in Senegalese sole (Solea senegalensis) reveals sex-associated markers and genome rearrangements in flatfish.</title>
        <authorList>
            <person name="Guerrero-Cozar I."/>
            <person name="Gomez-Garrido J."/>
            <person name="Berbel C."/>
            <person name="Martinez-Blanch J.F."/>
            <person name="Alioto T."/>
            <person name="Claros M.G."/>
            <person name="Gagnaire P.A."/>
            <person name="Manchado M."/>
        </authorList>
    </citation>
    <scope>NUCLEOTIDE SEQUENCE [LARGE SCALE GENOMIC DNA]</scope>
    <source>
        <strain evidence="1">Sse05_10M</strain>
    </source>
</reference>